<gene>
    <name evidence="2" type="ORF">D3878_22230</name>
</gene>
<protein>
    <submittedName>
        <fullName evidence="2">Type IV pilin protein</fullName>
    </submittedName>
</protein>
<dbReference type="InterPro" id="IPR012902">
    <property type="entry name" value="N_methyl_site"/>
</dbReference>
<dbReference type="Gene3D" id="3.30.700.10">
    <property type="entry name" value="Glycoprotein, Type 4 Pilin"/>
    <property type="match status" value="1"/>
</dbReference>
<dbReference type="GO" id="GO:0043683">
    <property type="term" value="P:type IV pilus assembly"/>
    <property type="evidence" value="ECO:0007669"/>
    <property type="project" value="InterPro"/>
</dbReference>
<evidence type="ECO:0000256" key="1">
    <source>
        <dbReference type="SAM" id="Phobius"/>
    </source>
</evidence>
<evidence type="ECO:0000313" key="3">
    <source>
        <dbReference type="Proteomes" id="UP000266327"/>
    </source>
</evidence>
<reference evidence="3" key="1">
    <citation type="submission" date="2018-09" db="EMBL/GenBank/DDBJ databases">
        <authorList>
            <person name="Zhu H."/>
        </authorList>
    </citation>
    <scope>NUCLEOTIDE SEQUENCE [LARGE SCALE GENOMIC DNA]</scope>
    <source>
        <strain evidence="3">K1S02-23</strain>
    </source>
</reference>
<evidence type="ECO:0000313" key="2">
    <source>
        <dbReference type="EMBL" id="RJG03969.1"/>
    </source>
</evidence>
<keyword evidence="1" id="KW-0472">Membrane</keyword>
<accession>A0A3A3GB11</accession>
<feature type="transmembrane region" description="Helical" evidence="1">
    <location>
        <begin position="12"/>
        <end position="32"/>
    </location>
</feature>
<keyword evidence="1" id="KW-1133">Transmembrane helix</keyword>
<organism evidence="2 3">
    <name type="scientific">Noviherbaspirillum sedimenti</name>
    <dbReference type="NCBI Taxonomy" id="2320865"/>
    <lineage>
        <taxon>Bacteria</taxon>
        <taxon>Pseudomonadati</taxon>
        <taxon>Pseudomonadota</taxon>
        <taxon>Betaproteobacteria</taxon>
        <taxon>Burkholderiales</taxon>
        <taxon>Oxalobacteraceae</taxon>
        <taxon>Noviherbaspirillum</taxon>
    </lineage>
</organism>
<dbReference type="InterPro" id="IPR031982">
    <property type="entry name" value="PilE-like"/>
</dbReference>
<dbReference type="PROSITE" id="PS00409">
    <property type="entry name" value="PROKAR_NTER_METHYL"/>
    <property type="match status" value="1"/>
</dbReference>
<dbReference type="EMBL" id="QYUQ01000002">
    <property type="protein sequence ID" value="RJG03969.1"/>
    <property type="molecule type" value="Genomic_DNA"/>
</dbReference>
<dbReference type="NCBIfam" id="TIGR02532">
    <property type="entry name" value="IV_pilin_GFxxxE"/>
    <property type="match status" value="1"/>
</dbReference>
<dbReference type="OrthoDB" id="8592370at2"/>
<dbReference type="RefSeq" id="WP_119787453.1">
    <property type="nucleotide sequence ID" value="NZ_QYUQ01000002.1"/>
</dbReference>
<proteinExistence type="predicted"/>
<dbReference type="SUPFAM" id="SSF54523">
    <property type="entry name" value="Pili subunits"/>
    <property type="match status" value="1"/>
</dbReference>
<comment type="caution">
    <text evidence="2">The sequence shown here is derived from an EMBL/GenBank/DDBJ whole genome shotgun (WGS) entry which is preliminary data.</text>
</comment>
<dbReference type="Proteomes" id="UP000266327">
    <property type="component" value="Unassembled WGS sequence"/>
</dbReference>
<keyword evidence="3" id="KW-1185">Reference proteome</keyword>
<sequence length="144" mass="15337">MQRATSQGFTLIELMITVAVIGILAAVAYPSYTQYVQRSNRAAVKAILLEDAQFLERNFTTANRYDRTSADVEITSATLPKRQSPESGAAKYNITVEMGTAPAQTFTLSATPTGSMTSDACGTYTLSYTGVQGSGGSVAECWGK</sequence>
<dbReference type="Pfam" id="PF07963">
    <property type="entry name" value="N_methyl"/>
    <property type="match status" value="1"/>
</dbReference>
<dbReference type="Pfam" id="PF16732">
    <property type="entry name" value="ComP_DUS"/>
    <property type="match status" value="1"/>
</dbReference>
<name>A0A3A3GB11_9BURK</name>
<dbReference type="AlphaFoldDB" id="A0A3A3GB11"/>
<keyword evidence="1" id="KW-0812">Transmembrane</keyword>
<dbReference type="InterPro" id="IPR045584">
    <property type="entry name" value="Pilin-like"/>
</dbReference>